<evidence type="ECO:0000256" key="9">
    <source>
        <dbReference type="ARBA" id="ARBA00023237"/>
    </source>
</evidence>
<dbReference type="RefSeq" id="WP_191616812.1">
    <property type="nucleotide sequence ID" value="NZ_JACYFG010000013.1"/>
</dbReference>
<accession>A0A927F9F3</accession>
<evidence type="ECO:0000256" key="10">
    <source>
        <dbReference type="PROSITE-ProRule" id="PRU01360"/>
    </source>
</evidence>
<evidence type="ECO:0000256" key="3">
    <source>
        <dbReference type="ARBA" id="ARBA00022452"/>
    </source>
</evidence>
<name>A0A927F9F3_9BACT</name>
<dbReference type="GO" id="GO:0044718">
    <property type="term" value="P:siderophore transmembrane transport"/>
    <property type="evidence" value="ECO:0007669"/>
    <property type="project" value="TreeGrafter"/>
</dbReference>
<evidence type="ECO:0000313" key="15">
    <source>
        <dbReference type="Proteomes" id="UP000622317"/>
    </source>
</evidence>
<organism evidence="14 15">
    <name type="scientific">Pelagicoccus enzymogenes</name>
    <dbReference type="NCBI Taxonomy" id="2773457"/>
    <lineage>
        <taxon>Bacteria</taxon>
        <taxon>Pseudomonadati</taxon>
        <taxon>Verrucomicrobiota</taxon>
        <taxon>Opitutia</taxon>
        <taxon>Puniceicoccales</taxon>
        <taxon>Pelagicoccaceae</taxon>
        <taxon>Pelagicoccus</taxon>
    </lineage>
</organism>
<evidence type="ECO:0000256" key="6">
    <source>
        <dbReference type="ARBA" id="ARBA00023077"/>
    </source>
</evidence>
<dbReference type="InterPro" id="IPR012910">
    <property type="entry name" value="Plug_dom"/>
</dbReference>
<dbReference type="InterPro" id="IPR037066">
    <property type="entry name" value="Plug_dom_sf"/>
</dbReference>
<keyword evidence="4 10" id="KW-0812">Transmembrane</keyword>
<evidence type="ECO:0000256" key="5">
    <source>
        <dbReference type="ARBA" id="ARBA00022729"/>
    </source>
</evidence>
<evidence type="ECO:0000256" key="4">
    <source>
        <dbReference type="ARBA" id="ARBA00022692"/>
    </source>
</evidence>
<dbReference type="PANTHER" id="PTHR30069">
    <property type="entry name" value="TONB-DEPENDENT OUTER MEMBRANE RECEPTOR"/>
    <property type="match status" value="1"/>
</dbReference>
<evidence type="ECO:0000259" key="13">
    <source>
        <dbReference type="Pfam" id="PF07715"/>
    </source>
</evidence>
<evidence type="ECO:0000256" key="11">
    <source>
        <dbReference type="RuleBase" id="RU003357"/>
    </source>
</evidence>
<dbReference type="PROSITE" id="PS52016">
    <property type="entry name" value="TONB_DEPENDENT_REC_3"/>
    <property type="match status" value="1"/>
</dbReference>
<comment type="caution">
    <text evidence="14">The sequence shown here is derived from an EMBL/GenBank/DDBJ whole genome shotgun (WGS) entry which is preliminary data.</text>
</comment>
<keyword evidence="8 14" id="KW-0675">Receptor</keyword>
<dbReference type="Gene3D" id="2.40.170.20">
    <property type="entry name" value="TonB-dependent receptor, beta-barrel domain"/>
    <property type="match status" value="1"/>
</dbReference>
<keyword evidence="9 10" id="KW-0998">Cell outer membrane</keyword>
<evidence type="ECO:0000259" key="12">
    <source>
        <dbReference type="Pfam" id="PF00593"/>
    </source>
</evidence>
<protein>
    <submittedName>
        <fullName evidence="14">TonB-dependent receptor</fullName>
    </submittedName>
</protein>
<feature type="domain" description="TonB-dependent receptor plug" evidence="13">
    <location>
        <begin position="56"/>
        <end position="163"/>
    </location>
</feature>
<feature type="domain" description="TonB-dependent receptor-like beta-barrel" evidence="12">
    <location>
        <begin position="180"/>
        <end position="599"/>
    </location>
</feature>
<dbReference type="CDD" id="cd01347">
    <property type="entry name" value="ligand_gated_channel"/>
    <property type="match status" value="1"/>
</dbReference>
<keyword evidence="15" id="KW-1185">Reference proteome</keyword>
<dbReference type="GO" id="GO:0009279">
    <property type="term" value="C:cell outer membrane"/>
    <property type="evidence" value="ECO:0007669"/>
    <property type="project" value="UniProtKB-SubCell"/>
</dbReference>
<dbReference type="AlphaFoldDB" id="A0A927F9F3"/>
<evidence type="ECO:0000256" key="2">
    <source>
        <dbReference type="ARBA" id="ARBA00022448"/>
    </source>
</evidence>
<dbReference type="SUPFAM" id="SSF56935">
    <property type="entry name" value="Porins"/>
    <property type="match status" value="1"/>
</dbReference>
<keyword evidence="2 10" id="KW-0813">Transport</keyword>
<dbReference type="InterPro" id="IPR036942">
    <property type="entry name" value="Beta-barrel_TonB_sf"/>
</dbReference>
<evidence type="ECO:0000256" key="1">
    <source>
        <dbReference type="ARBA" id="ARBA00004571"/>
    </source>
</evidence>
<comment type="similarity">
    <text evidence="10 11">Belongs to the TonB-dependent receptor family.</text>
</comment>
<dbReference type="EMBL" id="JACYFG010000013">
    <property type="protein sequence ID" value="MBD5779676.1"/>
    <property type="molecule type" value="Genomic_DNA"/>
</dbReference>
<keyword evidence="6 11" id="KW-0798">TonB box</keyword>
<evidence type="ECO:0000256" key="8">
    <source>
        <dbReference type="ARBA" id="ARBA00023170"/>
    </source>
</evidence>
<comment type="subcellular location">
    <subcellularLocation>
        <location evidence="1 10">Cell outer membrane</location>
        <topology evidence="1 10">Multi-pass membrane protein</topology>
    </subcellularLocation>
</comment>
<keyword evidence="5" id="KW-0732">Signal</keyword>
<reference evidence="14" key="1">
    <citation type="submission" date="2020-09" db="EMBL/GenBank/DDBJ databases">
        <title>Pelagicoccus enzymogenes sp. nov. with an EPS production, isolated from marine sediment.</title>
        <authorList>
            <person name="Feng X."/>
        </authorList>
    </citation>
    <scope>NUCLEOTIDE SEQUENCE</scope>
    <source>
        <strain evidence="14">NFK12</strain>
    </source>
</reference>
<sequence>MNQISEYKYKSASGLFFAGLGLACLAAPARSQENTSEAFFELEAFSITANRIEIPVQQVGSTVDVLDAYELQNGQEIFLVDALREIPGLVMRNNGGPGGTFGITTRGLSSNRPTVLLNGIEVSNPSNGQILNLGNVFTGAASRVEVLRGPQSSLYGADALAGVIAVDTLGPDSAAGGRALLGYGSFDTLNYGLGHTGSQGGLSWSVDGFVQESEGFSAQTPAYGEAWADDDAYDNTTLSGTLKYALSEELSLHASAVYLDTYSEFDPGDPAWVWGEPASDQYATTEQLFARIGSDFRIRNNWNSSVNISYSDVDTLSYANASPYYASGKRYKYDWINSLDAAEGWQLVAGLEYESEENLSDVGNRNDASVFVENVFSFGDGLDLTLGARYDDNSAYGDETTYRATFSYRIEGLDARVRGSVGSSFQAPSFYQLFNEWYGNRSLKPETGKGWDLGVEKTLLDGKLQLSSTAFGNKVNDKIDWDGIYRNVSEFKSVGIENAARLYVNDSLRLKAAYTYSDAEEATDLEALRVPRSVGSIGANWTGVGGKLGLNIDALFVSSQYGDSGSRSSGTKLEGYEVVNFAATFQVTETSTLWIRVGNVLDTEYEEIAGYQTPGANVHAGVRMNF</sequence>
<dbReference type="InterPro" id="IPR000531">
    <property type="entry name" value="Beta-barrel_TonB"/>
</dbReference>
<dbReference type="Proteomes" id="UP000622317">
    <property type="component" value="Unassembled WGS sequence"/>
</dbReference>
<dbReference type="InterPro" id="IPR039426">
    <property type="entry name" value="TonB-dep_rcpt-like"/>
</dbReference>
<evidence type="ECO:0000256" key="7">
    <source>
        <dbReference type="ARBA" id="ARBA00023136"/>
    </source>
</evidence>
<dbReference type="Pfam" id="PF00593">
    <property type="entry name" value="TonB_dep_Rec_b-barrel"/>
    <property type="match status" value="1"/>
</dbReference>
<proteinExistence type="inferred from homology"/>
<dbReference type="GO" id="GO:0015344">
    <property type="term" value="F:siderophore uptake transmembrane transporter activity"/>
    <property type="evidence" value="ECO:0007669"/>
    <property type="project" value="TreeGrafter"/>
</dbReference>
<dbReference type="PANTHER" id="PTHR30069:SF29">
    <property type="entry name" value="HEMOGLOBIN AND HEMOGLOBIN-HAPTOGLOBIN-BINDING PROTEIN 1-RELATED"/>
    <property type="match status" value="1"/>
</dbReference>
<evidence type="ECO:0000313" key="14">
    <source>
        <dbReference type="EMBL" id="MBD5779676.1"/>
    </source>
</evidence>
<gene>
    <name evidence="14" type="ORF">IEN85_09230</name>
</gene>
<dbReference type="Gene3D" id="2.170.130.10">
    <property type="entry name" value="TonB-dependent receptor, plug domain"/>
    <property type="match status" value="1"/>
</dbReference>
<dbReference type="Pfam" id="PF07715">
    <property type="entry name" value="Plug"/>
    <property type="match status" value="1"/>
</dbReference>
<keyword evidence="7 10" id="KW-0472">Membrane</keyword>
<keyword evidence="3 10" id="KW-1134">Transmembrane beta strand</keyword>